<protein>
    <submittedName>
        <fullName evidence="2">Uncharacterized protein</fullName>
    </submittedName>
</protein>
<dbReference type="EMBL" id="CAJOAZ010007501">
    <property type="protein sequence ID" value="CAF4164029.1"/>
    <property type="molecule type" value="Genomic_DNA"/>
</dbReference>
<sequence>MFDTLFSSRRSLRASNKNRSIGKVFIVVNLYQSESLLKDGIWTHTMLELIDELEPNNVYLSIFENNSTIATSQLLQDFKKHVKRMHKIVITKLILNDDQKATMYIKDTIHKRLSRIVYLAMVRNHALAPILHNKIHMSTNESRRFSKVLFLNDIAFSSQDATRDTDGYSMGQKLLI</sequence>
<comment type="caution">
    <text evidence="2">The sequence shown here is derived from an EMBL/GenBank/DDBJ whole genome shotgun (WGS) entry which is preliminary data.</text>
</comment>
<evidence type="ECO:0000313" key="2">
    <source>
        <dbReference type="EMBL" id="CAF4164029.1"/>
    </source>
</evidence>
<dbReference type="PANTHER" id="PTHR34144">
    <property type="entry name" value="CHROMOSOME 8, WHOLE GENOME SHOTGUN SEQUENCE"/>
    <property type="match status" value="1"/>
</dbReference>
<organism evidence="2 3">
    <name type="scientific">Adineta steineri</name>
    <dbReference type="NCBI Taxonomy" id="433720"/>
    <lineage>
        <taxon>Eukaryota</taxon>
        <taxon>Metazoa</taxon>
        <taxon>Spiralia</taxon>
        <taxon>Gnathifera</taxon>
        <taxon>Rotifera</taxon>
        <taxon>Eurotatoria</taxon>
        <taxon>Bdelloidea</taxon>
        <taxon>Adinetida</taxon>
        <taxon>Adinetidae</taxon>
        <taxon>Adineta</taxon>
    </lineage>
</organism>
<dbReference type="Proteomes" id="UP000663845">
    <property type="component" value="Unassembled WGS sequence"/>
</dbReference>
<accession>A0A819YQZ4</accession>
<evidence type="ECO:0000313" key="3">
    <source>
        <dbReference type="Proteomes" id="UP000663844"/>
    </source>
</evidence>
<dbReference type="PANTHER" id="PTHR34144:SF7">
    <property type="entry name" value="EXPORT PROTEIN (CAP59), PUTATIVE (AFU_ORTHOLOGUE AFUA_7G05020)-RELATED"/>
    <property type="match status" value="1"/>
</dbReference>
<dbReference type="InterPro" id="IPR021047">
    <property type="entry name" value="Mannosyltransferase_CMT1"/>
</dbReference>
<reference evidence="2" key="1">
    <citation type="submission" date="2021-02" db="EMBL/GenBank/DDBJ databases">
        <authorList>
            <person name="Nowell W R."/>
        </authorList>
    </citation>
    <scope>NUCLEOTIDE SEQUENCE</scope>
</reference>
<evidence type="ECO:0000313" key="1">
    <source>
        <dbReference type="EMBL" id="CAF0845030.1"/>
    </source>
</evidence>
<proteinExistence type="predicted"/>
<dbReference type="Pfam" id="PF11735">
    <property type="entry name" value="CAP59_mtransfer"/>
    <property type="match status" value="1"/>
</dbReference>
<dbReference type="AlphaFoldDB" id="A0A819YQZ4"/>
<dbReference type="EMBL" id="CAJNOG010000050">
    <property type="protein sequence ID" value="CAF0845030.1"/>
    <property type="molecule type" value="Genomic_DNA"/>
</dbReference>
<name>A0A819YQZ4_9BILA</name>
<dbReference type="Proteomes" id="UP000663844">
    <property type="component" value="Unassembled WGS sequence"/>
</dbReference>
<gene>
    <name evidence="1" type="ORF">JYZ213_LOCUS7577</name>
    <name evidence="2" type="ORF">OXD698_LOCUS38775</name>
</gene>